<feature type="region of interest" description="Disordered" evidence="1">
    <location>
        <begin position="21"/>
        <end position="42"/>
    </location>
</feature>
<dbReference type="AlphaFoldDB" id="A0A9D4HM13"/>
<evidence type="ECO:0000256" key="1">
    <source>
        <dbReference type="SAM" id="MobiDB-lite"/>
    </source>
</evidence>
<accession>A0A9D4HM13</accession>
<keyword evidence="3" id="KW-1185">Reference proteome</keyword>
<evidence type="ECO:0000313" key="2">
    <source>
        <dbReference type="EMBL" id="KAH3721401.1"/>
    </source>
</evidence>
<proteinExistence type="predicted"/>
<evidence type="ECO:0000313" key="3">
    <source>
        <dbReference type="Proteomes" id="UP000828390"/>
    </source>
</evidence>
<gene>
    <name evidence="2" type="ORF">DPMN_064324</name>
</gene>
<dbReference type="Proteomes" id="UP000828390">
    <property type="component" value="Unassembled WGS sequence"/>
</dbReference>
<name>A0A9D4HM13_DREPO</name>
<reference evidence="2" key="1">
    <citation type="journal article" date="2019" name="bioRxiv">
        <title>The Genome of the Zebra Mussel, Dreissena polymorpha: A Resource for Invasive Species Research.</title>
        <authorList>
            <person name="McCartney M.A."/>
            <person name="Auch B."/>
            <person name="Kono T."/>
            <person name="Mallez S."/>
            <person name="Zhang Y."/>
            <person name="Obille A."/>
            <person name="Becker A."/>
            <person name="Abrahante J.E."/>
            <person name="Garbe J."/>
            <person name="Badalamenti J.P."/>
            <person name="Herman A."/>
            <person name="Mangelson H."/>
            <person name="Liachko I."/>
            <person name="Sullivan S."/>
            <person name="Sone E.D."/>
            <person name="Koren S."/>
            <person name="Silverstein K.A.T."/>
            <person name="Beckman K.B."/>
            <person name="Gohl D.M."/>
        </authorList>
    </citation>
    <scope>NUCLEOTIDE SEQUENCE</scope>
    <source>
        <strain evidence="2">Duluth1</strain>
        <tissue evidence="2">Whole animal</tissue>
    </source>
</reference>
<comment type="caution">
    <text evidence="2">The sequence shown here is derived from an EMBL/GenBank/DDBJ whole genome shotgun (WGS) entry which is preliminary data.</text>
</comment>
<dbReference type="EMBL" id="JAIWYP010000013">
    <property type="protein sequence ID" value="KAH3721401.1"/>
    <property type="molecule type" value="Genomic_DNA"/>
</dbReference>
<feature type="compositionally biased region" description="Low complexity" evidence="1">
    <location>
        <begin position="27"/>
        <end position="38"/>
    </location>
</feature>
<protein>
    <submittedName>
        <fullName evidence="2">Uncharacterized protein</fullName>
    </submittedName>
</protein>
<organism evidence="2 3">
    <name type="scientific">Dreissena polymorpha</name>
    <name type="common">Zebra mussel</name>
    <name type="synonym">Mytilus polymorpha</name>
    <dbReference type="NCBI Taxonomy" id="45954"/>
    <lineage>
        <taxon>Eukaryota</taxon>
        <taxon>Metazoa</taxon>
        <taxon>Spiralia</taxon>
        <taxon>Lophotrochozoa</taxon>
        <taxon>Mollusca</taxon>
        <taxon>Bivalvia</taxon>
        <taxon>Autobranchia</taxon>
        <taxon>Heteroconchia</taxon>
        <taxon>Euheterodonta</taxon>
        <taxon>Imparidentia</taxon>
        <taxon>Neoheterodontei</taxon>
        <taxon>Myida</taxon>
        <taxon>Dreissenoidea</taxon>
        <taxon>Dreissenidae</taxon>
        <taxon>Dreissena</taxon>
    </lineage>
</organism>
<reference evidence="2" key="2">
    <citation type="submission" date="2020-11" db="EMBL/GenBank/DDBJ databases">
        <authorList>
            <person name="McCartney M.A."/>
            <person name="Auch B."/>
            <person name="Kono T."/>
            <person name="Mallez S."/>
            <person name="Becker A."/>
            <person name="Gohl D.M."/>
            <person name="Silverstein K.A.T."/>
            <person name="Koren S."/>
            <person name="Bechman K.B."/>
            <person name="Herman A."/>
            <person name="Abrahante J.E."/>
            <person name="Garbe J."/>
        </authorList>
    </citation>
    <scope>NUCLEOTIDE SEQUENCE</scope>
    <source>
        <strain evidence="2">Duluth1</strain>
        <tissue evidence="2">Whole animal</tissue>
    </source>
</reference>
<sequence>MSTGETEQIETLKQEALEKLTVGSNASGKSSRTSDSSSVAQWKRAKANAQRVKLQYTVHSRYLDNGYLDILDMSK</sequence>